<protein>
    <recommendedName>
        <fullName evidence="1">Transcription elongation factor GreA/GreB C-terminal domain-containing protein</fullName>
    </recommendedName>
</protein>
<dbReference type="InterPro" id="IPR036953">
    <property type="entry name" value="GreA/GreB_C_sf"/>
</dbReference>
<dbReference type="Pfam" id="PF01272">
    <property type="entry name" value="GreA_GreB"/>
    <property type="match status" value="1"/>
</dbReference>
<sequence length="159" mass="17015">MDKHAVIAALRARIAEEIATMTRLAVEAAEAASHEENKPENDKDMRSTEASYIARGQATRARDLERSHGLLGALMLREFKPGDGIELSALVELKSRGSLIRCLIVPTAGGERVTIDGVEVQAVTPTSPLGAALIGLAEGDDVEVRTPQGTKVYEVISVR</sequence>
<dbReference type="Gene3D" id="3.10.50.30">
    <property type="entry name" value="Transcription elongation factor, GreA/GreB, C-terminal domain"/>
    <property type="match status" value="1"/>
</dbReference>
<organism evidence="2 3">
    <name type="scientific">Chondromyces crocatus</name>
    <dbReference type="NCBI Taxonomy" id="52"/>
    <lineage>
        <taxon>Bacteria</taxon>
        <taxon>Pseudomonadati</taxon>
        <taxon>Myxococcota</taxon>
        <taxon>Polyangia</taxon>
        <taxon>Polyangiales</taxon>
        <taxon>Polyangiaceae</taxon>
        <taxon>Chondromyces</taxon>
    </lineage>
</organism>
<dbReference type="RefSeq" id="WP_050432264.1">
    <property type="nucleotide sequence ID" value="NZ_CP012159.1"/>
</dbReference>
<dbReference type="AlphaFoldDB" id="A0A0K1EI91"/>
<dbReference type="KEGG" id="ccro:CMC5_044710"/>
<dbReference type="GO" id="GO:0032784">
    <property type="term" value="P:regulation of DNA-templated transcription elongation"/>
    <property type="evidence" value="ECO:0007669"/>
    <property type="project" value="InterPro"/>
</dbReference>
<evidence type="ECO:0000313" key="3">
    <source>
        <dbReference type="Proteomes" id="UP000067626"/>
    </source>
</evidence>
<accession>A0A0K1EI91</accession>
<keyword evidence="3" id="KW-1185">Reference proteome</keyword>
<evidence type="ECO:0000259" key="1">
    <source>
        <dbReference type="Pfam" id="PF01272"/>
    </source>
</evidence>
<proteinExistence type="predicted"/>
<evidence type="ECO:0000313" key="2">
    <source>
        <dbReference type="EMBL" id="AKT40318.1"/>
    </source>
</evidence>
<dbReference type="Proteomes" id="UP000067626">
    <property type="component" value="Chromosome"/>
</dbReference>
<dbReference type="GO" id="GO:0003677">
    <property type="term" value="F:DNA binding"/>
    <property type="evidence" value="ECO:0007669"/>
    <property type="project" value="InterPro"/>
</dbReference>
<feature type="domain" description="Transcription elongation factor GreA/GreB C-terminal" evidence="1">
    <location>
        <begin position="122"/>
        <end position="158"/>
    </location>
</feature>
<dbReference type="STRING" id="52.CMC5_044710"/>
<dbReference type="InterPro" id="IPR001437">
    <property type="entry name" value="Tscrpt_elong_fac_GreA/B_C"/>
</dbReference>
<dbReference type="GO" id="GO:0070063">
    <property type="term" value="F:RNA polymerase binding"/>
    <property type="evidence" value="ECO:0007669"/>
    <property type="project" value="InterPro"/>
</dbReference>
<reference evidence="2 3" key="1">
    <citation type="submission" date="2015-07" db="EMBL/GenBank/DDBJ databases">
        <title>Genome analysis of myxobacterium Chondromyces crocatus Cm c5 reveals a high potential for natural compound synthesis and the genetic basis for the loss of fruiting body formation.</title>
        <authorList>
            <person name="Zaburannyi N."/>
            <person name="Bunk B."/>
            <person name="Maier J."/>
            <person name="Overmann J."/>
            <person name="Mueller R."/>
        </authorList>
    </citation>
    <scope>NUCLEOTIDE SEQUENCE [LARGE SCALE GENOMIC DNA]</scope>
    <source>
        <strain evidence="2 3">Cm c5</strain>
    </source>
</reference>
<gene>
    <name evidence="2" type="ORF">CMC5_044710</name>
</gene>
<dbReference type="EMBL" id="CP012159">
    <property type="protein sequence ID" value="AKT40318.1"/>
    <property type="molecule type" value="Genomic_DNA"/>
</dbReference>
<name>A0A0K1EI91_CHOCO</name>
<dbReference type="SUPFAM" id="SSF54534">
    <property type="entry name" value="FKBP-like"/>
    <property type="match status" value="1"/>
</dbReference>